<dbReference type="Gene3D" id="3.40.50.10140">
    <property type="entry name" value="Toll/interleukin-1 receptor homology (TIR) domain"/>
    <property type="match status" value="1"/>
</dbReference>
<proteinExistence type="predicted"/>
<keyword evidence="2" id="KW-0675">Receptor</keyword>
<feature type="domain" description="TIR" evidence="1">
    <location>
        <begin position="1"/>
        <end position="128"/>
    </location>
</feature>
<dbReference type="InterPro" id="IPR000157">
    <property type="entry name" value="TIR_dom"/>
</dbReference>
<dbReference type="RefSeq" id="WP_173133961.1">
    <property type="nucleotide sequence ID" value="NZ_JABRWJ010000015.1"/>
</dbReference>
<evidence type="ECO:0000259" key="1">
    <source>
        <dbReference type="PROSITE" id="PS50104"/>
    </source>
</evidence>
<dbReference type="InterPro" id="IPR035897">
    <property type="entry name" value="Toll_tir_struct_dom_sf"/>
</dbReference>
<organism evidence="2 3">
    <name type="scientific">Pseudaquabacterium terrae</name>
    <dbReference type="NCBI Taxonomy" id="2732868"/>
    <lineage>
        <taxon>Bacteria</taxon>
        <taxon>Pseudomonadati</taxon>
        <taxon>Pseudomonadota</taxon>
        <taxon>Betaproteobacteria</taxon>
        <taxon>Burkholderiales</taxon>
        <taxon>Sphaerotilaceae</taxon>
        <taxon>Pseudaquabacterium</taxon>
    </lineage>
</organism>
<dbReference type="SUPFAM" id="SSF52200">
    <property type="entry name" value="Toll/Interleukin receptor TIR domain"/>
    <property type="match status" value="1"/>
</dbReference>
<dbReference type="Pfam" id="PF13676">
    <property type="entry name" value="TIR_2"/>
    <property type="match status" value="1"/>
</dbReference>
<dbReference type="EMBL" id="JABRWJ010000015">
    <property type="protein sequence ID" value="NRF71865.1"/>
    <property type="molecule type" value="Genomic_DNA"/>
</dbReference>
<keyword evidence="3" id="KW-1185">Reference proteome</keyword>
<evidence type="ECO:0000313" key="2">
    <source>
        <dbReference type="EMBL" id="NRF71865.1"/>
    </source>
</evidence>
<feature type="non-terminal residue" evidence="2">
    <location>
        <position position="1"/>
    </location>
</feature>
<accession>A0ABX2ESY8</accession>
<comment type="caution">
    <text evidence="2">The sequence shown here is derived from an EMBL/GenBank/DDBJ whole genome shotgun (WGS) entry which is preliminary data.</text>
</comment>
<reference evidence="2 3" key="1">
    <citation type="submission" date="2020-05" db="EMBL/GenBank/DDBJ databases">
        <title>Aquincola sp. isolate from soil.</title>
        <authorList>
            <person name="Han J."/>
            <person name="Kim D.-U."/>
        </authorList>
    </citation>
    <scope>NUCLEOTIDE SEQUENCE [LARGE SCALE GENOMIC DNA]</scope>
    <source>
        <strain evidence="2 3">S2</strain>
    </source>
</reference>
<protein>
    <submittedName>
        <fullName evidence="2">Toll/interleukin-1 receptor domain-containing protein</fullName>
    </submittedName>
</protein>
<dbReference type="Proteomes" id="UP000737171">
    <property type="component" value="Unassembled WGS sequence"/>
</dbReference>
<sequence length="224" mass="25575">TFISYAVEDHVVAARVHEDLLAAGHMPWFAPKDMPPGVPWREFIMDKIRGSRCFLALLSKQAIRKRGYVQTEIREAIEFSRSMPNHRVFIIPVRLDDCRPRDKALAELNGVDLFPAYEAGFDKILRVLPRAKRQRPQYFYAYHGVVVPPDVANWHATKQDQFIKQVLWPATLERANRAYLGIEEDGVADDKLNYAKQLLLDTATSKGLVTACDRFVGQLPKRAA</sequence>
<gene>
    <name evidence="2" type="ORF">HLB44_33250</name>
</gene>
<dbReference type="PROSITE" id="PS50104">
    <property type="entry name" value="TIR"/>
    <property type="match status" value="1"/>
</dbReference>
<name>A0ABX2ESY8_9BURK</name>
<evidence type="ECO:0000313" key="3">
    <source>
        <dbReference type="Proteomes" id="UP000737171"/>
    </source>
</evidence>